<dbReference type="Proteomes" id="UP001500795">
    <property type="component" value="Unassembled WGS sequence"/>
</dbReference>
<feature type="signal peptide" evidence="1">
    <location>
        <begin position="1"/>
        <end position="21"/>
    </location>
</feature>
<dbReference type="EMBL" id="BAABCX010000002">
    <property type="protein sequence ID" value="GAA3539020.1"/>
    <property type="molecule type" value="Genomic_DNA"/>
</dbReference>
<evidence type="ECO:0000256" key="1">
    <source>
        <dbReference type="SAM" id="SignalP"/>
    </source>
</evidence>
<keyword evidence="4" id="KW-1185">Reference proteome</keyword>
<gene>
    <name evidence="3" type="ORF">GCM10022394_18410</name>
</gene>
<keyword evidence="1" id="KW-0732">Signal</keyword>
<sequence>MKVIYSLVTMIFISLSNPAFGQPELTQAELNQAADRHYASADLMLNKAYSQLMAELSNDRQDKLKKAQRAWIAFRDAHAELVASAYTGGSLQPLIRTQALIELTEHRTAELTKMHLTETTP</sequence>
<reference evidence="4" key="1">
    <citation type="journal article" date="2019" name="Int. J. Syst. Evol. Microbiol.">
        <title>The Global Catalogue of Microorganisms (GCM) 10K type strain sequencing project: providing services to taxonomists for standard genome sequencing and annotation.</title>
        <authorList>
            <consortium name="The Broad Institute Genomics Platform"/>
            <consortium name="The Broad Institute Genome Sequencing Center for Infectious Disease"/>
            <person name="Wu L."/>
            <person name="Ma J."/>
        </authorList>
    </citation>
    <scope>NUCLEOTIDE SEQUENCE [LARGE SCALE GENOMIC DNA]</scope>
    <source>
        <strain evidence="4">JCM 17110</strain>
    </source>
</reference>
<evidence type="ECO:0000313" key="4">
    <source>
        <dbReference type="Proteomes" id="UP001500795"/>
    </source>
</evidence>
<evidence type="ECO:0000313" key="3">
    <source>
        <dbReference type="EMBL" id="GAA3539020.1"/>
    </source>
</evidence>
<accession>A0ABP6VQ87</accession>
<feature type="chain" id="PRO_5045707120" evidence="1">
    <location>
        <begin position="22"/>
        <end position="121"/>
    </location>
</feature>
<dbReference type="PANTHER" id="PTHR39176">
    <property type="entry name" value="PERIPLASMIC PROTEIN-RELATED"/>
    <property type="match status" value="1"/>
</dbReference>
<proteinExistence type="predicted"/>
<dbReference type="InterPro" id="IPR009739">
    <property type="entry name" value="LprI-like_N"/>
</dbReference>
<feature type="domain" description="Lysozyme inhibitor LprI-like N-terminal" evidence="2">
    <location>
        <begin position="25"/>
        <end position="111"/>
    </location>
</feature>
<protein>
    <submittedName>
        <fullName evidence="3">Lysozyme inhibitor LprI family protein</fullName>
    </submittedName>
</protein>
<dbReference type="Pfam" id="PF07007">
    <property type="entry name" value="LprI"/>
    <property type="match status" value="1"/>
</dbReference>
<comment type="caution">
    <text evidence="3">The sequence shown here is derived from an EMBL/GenBank/DDBJ whole genome shotgun (WGS) entry which is preliminary data.</text>
</comment>
<organism evidence="3 4">
    <name type="scientific">Zobellella aerophila</name>
    <dbReference type="NCBI Taxonomy" id="870480"/>
    <lineage>
        <taxon>Bacteria</taxon>
        <taxon>Pseudomonadati</taxon>
        <taxon>Pseudomonadota</taxon>
        <taxon>Gammaproteobacteria</taxon>
        <taxon>Aeromonadales</taxon>
        <taxon>Aeromonadaceae</taxon>
        <taxon>Zobellella</taxon>
    </lineage>
</organism>
<dbReference type="RefSeq" id="WP_344957183.1">
    <property type="nucleotide sequence ID" value="NZ_BAABCX010000002.1"/>
</dbReference>
<evidence type="ECO:0000259" key="2">
    <source>
        <dbReference type="Pfam" id="PF07007"/>
    </source>
</evidence>
<dbReference type="PANTHER" id="PTHR39176:SF1">
    <property type="entry name" value="PERIPLASMIC PROTEIN"/>
    <property type="match status" value="1"/>
</dbReference>
<dbReference type="Gene3D" id="1.20.1270.180">
    <property type="match status" value="1"/>
</dbReference>
<name>A0ABP6VQ87_9GAMM</name>